<evidence type="ECO:0000256" key="2">
    <source>
        <dbReference type="SAM" id="SignalP"/>
    </source>
</evidence>
<dbReference type="WBParaSite" id="MBELARI_LOCUS14737">
    <property type="protein sequence ID" value="MBELARI_LOCUS14737"/>
    <property type="gene ID" value="MBELARI_LOCUS14737"/>
</dbReference>
<feature type="compositionally biased region" description="Basic and acidic residues" evidence="1">
    <location>
        <begin position="152"/>
        <end position="164"/>
    </location>
</feature>
<evidence type="ECO:0000256" key="1">
    <source>
        <dbReference type="SAM" id="MobiDB-lite"/>
    </source>
</evidence>
<protein>
    <submittedName>
        <fullName evidence="4">Uncharacterized protein</fullName>
    </submittedName>
</protein>
<evidence type="ECO:0000313" key="4">
    <source>
        <dbReference type="WBParaSite" id="MBELARI_LOCUS14737"/>
    </source>
</evidence>
<proteinExistence type="predicted"/>
<dbReference type="Gene3D" id="2.10.25.10">
    <property type="entry name" value="Laminin"/>
    <property type="match status" value="2"/>
</dbReference>
<feature type="chain" id="PRO_5042134111" evidence="2">
    <location>
        <begin position="25"/>
        <end position="612"/>
    </location>
</feature>
<feature type="signal peptide" evidence="2">
    <location>
        <begin position="1"/>
        <end position="24"/>
    </location>
</feature>
<dbReference type="Proteomes" id="UP000887575">
    <property type="component" value="Unassembled WGS sequence"/>
</dbReference>
<keyword evidence="3" id="KW-1185">Reference proteome</keyword>
<name>A0AAF3EL95_9BILA</name>
<sequence length="612" mass="67218">MGSSKLKLALLLFGISHMFTAVAPECLDLNEIKKPSDGCDDCETITNHEHTYPNEKPCTLQPIKEPICTCKPGFARKKDPINLLDNGTCVPVEECPKIETTDPVIVPRCPPGQISGLFDGCNTCAQALSKPSCIKKKTMGCHCSKPGTKSNSKKECVPEADCKNDQPSGSEDPQCKENEEKKKAECDDCLTRKKITGQSSKCTVRPVEIGKETCVCKDGFARLESTNSLVKGVCVKIESCPAPKESKCTREEEMKPATCDDCATIVKIDGNSSTCKVPIGAKERCTCKTGFARIGDPNSASKLDRGFCIGIDSCPKSEPKCLENEEMKKAECDDCATRKGELSTCITPLRAKDRCTCKADFARIGDPNSLTDRGTCVQINKCSAEPKELKCEENEEIKKATNECDDCLTRKKIDKQPSKCTVRPAEIGKEKCVCKDGFARLESTNSLVKGVCVKIESCPAKRQDYDVAETCEKSNEERIKNTGCDDCESRQNGQPSKDCARPEAISCVCKPDFARLNGLCVKKELCPTAVDPIKCPPFEVHGLRDYCDHCYWKQANEKCPYKKATEKGCACPTATHGRRRSSECVPFDKCPPLIRGWLPEPAYYGMDDPDHV</sequence>
<feature type="region of interest" description="Disordered" evidence="1">
    <location>
        <begin position="142"/>
        <end position="176"/>
    </location>
</feature>
<reference evidence="4" key="1">
    <citation type="submission" date="2024-02" db="UniProtKB">
        <authorList>
            <consortium name="WormBaseParasite"/>
        </authorList>
    </citation>
    <scope>IDENTIFICATION</scope>
</reference>
<accession>A0AAF3EL95</accession>
<evidence type="ECO:0000313" key="3">
    <source>
        <dbReference type="Proteomes" id="UP000887575"/>
    </source>
</evidence>
<dbReference type="AlphaFoldDB" id="A0AAF3EL95"/>
<organism evidence="3 4">
    <name type="scientific">Mesorhabditis belari</name>
    <dbReference type="NCBI Taxonomy" id="2138241"/>
    <lineage>
        <taxon>Eukaryota</taxon>
        <taxon>Metazoa</taxon>
        <taxon>Ecdysozoa</taxon>
        <taxon>Nematoda</taxon>
        <taxon>Chromadorea</taxon>
        <taxon>Rhabditida</taxon>
        <taxon>Rhabditina</taxon>
        <taxon>Rhabditomorpha</taxon>
        <taxon>Rhabditoidea</taxon>
        <taxon>Rhabditidae</taxon>
        <taxon>Mesorhabditinae</taxon>
        <taxon>Mesorhabditis</taxon>
    </lineage>
</organism>
<keyword evidence="2" id="KW-0732">Signal</keyword>